<dbReference type="Gene3D" id="3.30.70.100">
    <property type="match status" value="1"/>
</dbReference>
<dbReference type="Pfam" id="PF00403">
    <property type="entry name" value="HMA"/>
    <property type="match status" value="1"/>
</dbReference>
<evidence type="ECO:0000313" key="4">
    <source>
        <dbReference type="Proteomes" id="UP000008206"/>
    </source>
</evidence>
<dbReference type="EMBL" id="CP002198">
    <property type="protein sequence ID" value="ADN15090.1"/>
    <property type="molecule type" value="Genomic_DNA"/>
</dbReference>
<keyword evidence="4" id="KW-1185">Reference proteome</keyword>
<dbReference type="SMR" id="E0UAW8"/>
<dbReference type="KEGG" id="cyj:Cyan7822_3136"/>
<evidence type="ECO:0000259" key="2">
    <source>
        <dbReference type="PROSITE" id="PS50846"/>
    </source>
</evidence>
<dbReference type="OrthoDB" id="516025at2"/>
<gene>
    <name evidence="3" type="ordered locus">Cyan7822_3136</name>
</gene>
<evidence type="ECO:0000313" key="3">
    <source>
        <dbReference type="EMBL" id="ADN15090.1"/>
    </source>
</evidence>
<dbReference type="STRING" id="497965.Cyan7822_3136"/>
<dbReference type="eggNOG" id="COG2608">
    <property type="taxonomic scope" value="Bacteria"/>
</dbReference>
<dbReference type="PROSITE" id="PS01047">
    <property type="entry name" value="HMA_1"/>
    <property type="match status" value="1"/>
</dbReference>
<feature type="domain" description="HMA" evidence="2">
    <location>
        <begin position="1"/>
        <end position="64"/>
    </location>
</feature>
<evidence type="ECO:0000256" key="1">
    <source>
        <dbReference type="ARBA" id="ARBA00022723"/>
    </source>
</evidence>
<dbReference type="AlphaFoldDB" id="E0UAW8"/>
<sequence>MTIQLKVPTIACDACAKTITKAIHNQYSQANVNVDVAKKIVTVETDASENSIKQVIEDAGHTVEQ</sequence>
<name>E0UAW8_GLOV7</name>
<dbReference type="PROSITE" id="PS50846">
    <property type="entry name" value="HMA_2"/>
    <property type="match status" value="1"/>
</dbReference>
<dbReference type="InterPro" id="IPR017969">
    <property type="entry name" value="Heavy-metal-associated_CS"/>
</dbReference>
<dbReference type="CDD" id="cd00371">
    <property type="entry name" value="HMA"/>
    <property type="match status" value="1"/>
</dbReference>
<dbReference type="SUPFAM" id="SSF55008">
    <property type="entry name" value="HMA, heavy metal-associated domain"/>
    <property type="match status" value="1"/>
</dbReference>
<dbReference type="RefSeq" id="WP_013323183.1">
    <property type="nucleotide sequence ID" value="NC_014501.1"/>
</dbReference>
<dbReference type="GO" id="GO:0046872">
    <property type="term" value="F:metal ion binding"/>
    <property type="evidence" value="ECO:0007669"/>
    <property type="project" value="UniProtKB-KW"/>
</dbReference>
<protein>
    <submittedName>
        <fullName evidence="3">Heavy metal transport/detoxification protein</fullName>
    </submittedName>
</protein>
<dbReference type="InterPro" id="IPR006121">
    <property type="entry name" value="HMA_dom"/>
</dbReference>
<dbReference type="InterPro" id="IPR036163">
    <property type="entry name" value="HMA_dom_sf"/>
</dbReference>
<dbReference type="HOGENOM" id="CLU_134973_5_2_3"/>
<proteinExistence type="predicted"/>
<reference evidence="4" key="1">
    <citation type="journal article" date="2011" name="MBio">
        <title>Novel metabolic attributes of the genus Cyanothece, comprising a group of unicellular nitrogen-fixing Cyanobacteria.</title>
        <authorList>
            <person name="Bandyopadhyay A."/>
            <person name="Elvitigala T."/>
            <person name="Welsh E."/>
            <person name="Stockel J."/>
            <person name="Liberton M."/>
            <person name="Min H."/>
            <person name="Sherman L.A."/>
            <person name="Pakrasi H.B."/>
        </authorList>
    </citation>
    <scope>NUCLEOTIDE SEQUENCE [LARGE SCALE GENOMIC DNA]</scope>
    <source>
        <strain evidence="4">PCC 7822</strain>
    </source>
</reference>
<accession>E0UAW8</accession>
<organism evidence="3 4">
    <name type="scientific">Gloeothece verrucosa (strain PCC 7822)</name>
    <name type="common">Cyanothece sp. (strain PCC 7822)</name>
    <dbReference type="NCBI Taxonomy" id="497965"/>
    <lineage>
        <taxon>Bacteria</taxon>
        <taxon>Bacillati</taxon>
        <taxon>Cyanobacteriota</taxon>
        <taxon>Cyanophyceae</taxon>
        <taxon>Oscillatoriophycideae</taxon>
        <taxon>Chroococcales</taxon>
        <taxon>Aphanothecaceae</taxon>
        <taxon>Gloeothece</taxon>
        <taxon>Gloeothece verrucosa</taxon>
    </lineage>
</organism>
<dbReference type="Proteomes" id="UP000008206">
    <property type="component" value="Chromosome"/>
</dbReference>
<keyword evidence="1" id="KW-0479">Metal-binding</keyword>